<evidence type="ECO:0000256" key="10">
    <source>
        <dbReference type="ARBA" id="ARBA00032057"/>
    </source>
</evidence>
<dbReference type="Gene3D" id="1.10.10.760">
    <property type="entry name" value="E-set domains of sugar-utilizing enzymes"/>
    <property type="match status" value="1"/>
</dbReference>
<proteinExistence type="inferred from homology"/>
<dbReference type="Gene3D" id="3.20.20.80">
    <property type="entry name" value="Glycosidases"/>
    <property type="match status" value="1"/>
</dbReference>
<evidence type="ECO:0000256" key="12">
    <source>
        <dbReference type="ARBA" id="ARBA00034013"/>
    </source>
</evidence>
<evidence type="ECO:0000256" key="11">
    <source>
        <dbReference type="ARBA" id="ARBA00033284"/>
    </source>
</evidence>
<dbReference type="HOGENOM" id="CLU_020726_2_0_11"/>
<feature type="active site" description="Proton donor" evidence="15">
    <location>
        <position position="279"/>
    </location>
</feature>
<evidence type="ECO:0000313" key="18">
    <source>
        <dbReference type="EMBL" id="ADH92527.1"/>
    </source>
</evidence>
<reference evidence="18 19" key="1">
    <citation type="journal article" date="2010" name="Stand. Genomic Sci.">
        <title>Complete genome sequence of Arcanobacterium haemolyticum type strain (11018).</title>
        <authorList>
            <person name="Yasawong M."/>
            <person name="Teshima H."/>
            <person name="Lapidus A."/>
            <person name="Nolan M."/>
            <person name="Lucas S."/>
            <person name="Glavina Del Rio T."/>
            <person name="Tice H."/>
            <person name="Cheng J."/>
            <person name="Bruce D."/>
            <person name="Detter C."/>
            <person name="Tapia R."/>
            <person name="Han C."/>
            <person name="Goodwin L."/>
            <person name="Pitluck S."/>
            <person name="Liolios K."/>
            <person name="Ivanova N."/>
            <person name="Mavromatis K."/>
            <person name="Mikhailova N."/>
            <person name="Pati A."/>
            <person name="Chen A."/>
            <person name="Palaniappan K."/>
            <person name="Land M."/>
            <person name="Hauser L."/>
            <person name="Chang Y."/>
            <person name="Jeffries C."/>
            <person name="Rohde M."/>
            <person name="Sikorski J."/>
            <person name="Pukall R."/>
            <person name="Goker M."/>
            <person name="Woyke T."/>
            <person name="Bristow J."/>
            <person name="Eisen J."/>
            <person name="Markowitz V."/>
            <person name="Hugenholtz P."/>
            <person name="Kyrpides N."/>
            <person name="Klenk H."/>
        </authorList>
    </citation>
    <scope>NUCLEOTIDE SEQUENCE [LARGE SCALE GENOMIC DNA]</scope>
    <source>
        <strain evidence="19">ATCC 9345 / DSM 20595 / CCUG 17215 / LMG 16163 / NBRC 15585 / NCTC 8452 / 11018</strain>
    </source>
</reference>
<evidence type="ECO:0000256" key="5">
    <source>
        <dbReference type="ARBA" id="ARBA00015938"/>
    </source>
</evidence>
<organism evidence="18 19">
    <name type="scientific">Arcanobacterium haemolyticum (strain ATCC 9345 / DSM 20595 / CCM 5947 / CCUG 17215 / LMG 16163 / NBRC 15585 / NCTC 8452 / 11018)</name>
    <dbReference type="NCBI Taxonomy" id="644284"/>
    <lineage>
        <taxon>Bacteria</taxon>
        <taxon>Bacillati</taxon>
        <taxon>Actinomycetota</taxon>
        <taxon>Actinomycetes</taxon>
        <taxon>Actinomycetales</taxon>
        <taxon>Actinomycetaceae</taxon>
        <taxon>Arcanobacterium</taxon>
    </lineage>
</organism>
<evidence type="ECO:0000256" key="13">
    <source>
        <dbReference type="NCBIfam" id="TIGR02402"/>
    </source>
</evidence>
<accession>D7BNM8</accession>
<evidence type="ECO:0000256" key="9">
    <source>
        <dbReference type="ARBA" id="ARBA00023295"/>
    </source>
</evidence>
<dbReference type="PANTHER" id="PTHR43651:SF11">
    <property type="entry name" value="MALTO-OLIGOSYLTREHALOSE TREHALOHYDROLASE"/>
    <property type="match status" value="1"/>
</dbReference>
<dbReference type="OrthoDB" id="9800174at2"/>
<dbReference type="GO" id="GO:0005737">
    <property type="term" value="C:cytoplasm"/>
    <property type="evidence" value="ECO:0007669"/>
    <property type="project" value="UniProtKB-SubCell"/>
</dbReference>
<feature type="site" description="Transition state stabilizer" evidence="16">
    <location>
        <position position="374"/>
    </location>
</feature>
<dbReference type="RefSeq" id="WP_013170023.1">
    <property type="nucleotide sequence ID" value="NC_014218.1"/>
</dbReference>
<dbReference type="Proteomes" id="UP000000376">
    <property type="component" value="Chromosome"/>
</dbReference>
<dbReference type="PIRSF" id="PIRSF006337">
    <property type="entry name" value="Trehalose_TreZ"/>
    <property type="match status" value="1"/>
</dbReference>
<comment type="similarity">
    <text evidence="3 14">Belongs to the glycosyl hydrolase 13 family.</text>
</comment>
<gene>
    <name evidence="18" type="ordered locus">Arch_0800</name>
</gene>
<sequence length="577" mass="64171">MKISVWAPNAERVTGVIDDESFSLVQEEPGYWNAELEPGTRYQLRLDSNDLLLPDPRSMCQPEGAHGPSMVIDPAQFEFQATNWECPDLRGKVLYELHIGTFTSEGTFRAAIAKLDHLVDLGVDAIELLPINPIPGTRGWGYDSVSIFALNHHYGTPEDLVAFIDAAHQRGIAVCLDIVYNHFGPDGNYLAQFGPYFTGRHHTPWGEAVNFDGPVSGPVRQYVIDNALMWVRDYLFDALRLDATDFFIDDSPRHILADLSDAVHDFARGAGRNITLIAESNANSPLTITPVSQGGWGMDMQWADDVHHALHVWLTGETNAFYVDHAADDTLPRALTEGFTRIGQYSVFEGHAFGHPLPESVPGHALVVSDENHDQVGNRLVGDRPSHSLPIPDVAISRALTLLSPYTPMLFMGEEWAASTPFMFFTDHGPDIGQHIKAGREKEFESWDLASVYTHGETMIDPQDIRAFTRSKLRWDEKDSGYHQRLNKFVAELIRLRKAIADLGSSDRSATSVALSPDRNSGWMRRGDTTVVFARHADTDVFAPVCASEPYLSWDKVEVSDSSVHFVRPGVIVVRAN</sequence>
<dbReference type="STRING" id="644284.Arch_0800"/>
<dbReference type="SUPFAM" id="SSF51445">
    <property type="entry name" value="(Trans)glycosidases"/>
    <property type="match status" value="1"/>
</dbReference>
<evidence type="ECO:0000259" key="17">
    <source>
        <dbReference type="SMART" id="SM00642"/>
    </source>
</evidence>
<dbReference type="CDD" id="cd02853">
    <property type="entry name" value="E_set_MTHase_like_N"/>
    <property type="match status" value="1"/>
</dbReference>
<keyword evidence="8" id="KW-0119">Carbohydrate metabolism</keyword>
<feature type="domain" description="Glycosyl hydrolase family 13 catalytic" evidence="17">
    <location>
        <begin position="96"/>
        <end position="440"/>
    </location>
</feature>
<comment type="pathway">
    <text evidence="2 14">Glycan biosynthesis; trehalose biosynthesis.</text>
</comment>
<dbReference type="InterPro" id="IPR013783">
    <property type="entry name" value="Ig-like_fold"/>
</dbReference>
<evidence type="ECO:0000256" key="1">
    <source>
        <dbReference type="ARBA" id="ARBA00004496"/>
    </source>
</evidence>
<feature type="active site" description="Nucleophile" evidence="15">
    <location>
        <position position="242"/>
    </location>
</feature>
<dbReference type="InterPro" id="IPR014756">
    <property type="entry name" value="Ig_E-set"/>
</dbReference>
<name>D7BNM8_ARCHD</name>
<comment type="subcellular location">
    <subcellularLocation>
        <location evidence="1 15">Cytoplasm</location>
    </subcellularLocation>
</comment>
<keyword evidence="6" id="KW-0963">Cytoplasm</keyword>
<dbReference type="Pfam" id="PF00128">
    <property type="entry name" value="Alpha-amylase"/>
    <property type="match status" value="1"/>
</dbReference>
<keyword evidence="19" id="KW-1185">Reference proteome</keyword>
<dbReference type="AlphaFoldDB" id="D7BNM8"/>
<keyword evidence="7 14" id="KW-0378">Hydrolase</keyword>
<dbReference type="CAZy" id="GH13">
    <property type="family name" value="Glycoside Hydrolase Family 13"/>
</dbReference>
<dbReference type="GO" id="GO:0005992">
    <property type="term" value="P:trehalose biosynthetic process"/>
    <property type="evidence" value="ECO:0007669"/>
    <property type="project" value="UniProtKB-UniRule"/>
</dbReference>
<dbReference type="InterPro" id="IPR017853">
    <property type="entry name" value="GH"/>
</dbReference>
<dbReference type="EMBL" id="CP002045">
    <property type="protein sequence ID" value="ADH92527.1"/>
    <property type="molecule type" value="Genomic_DNA"/>
</dbReference>
<dbReference type="eggNOG" id="COG0296">
    <property type="taxonomic scope" value="Bacteria"/>
</dbReference>
<dbReference type="Gene3D" id="2.60.40.10">
    <property type="entry name" value="Immunoglobulins"/>
    <property type="match status" value="1"/>
</dbReference>
<comment type="catalytic activity">
    <reaction evidence="12 14">
        <text>hydrolysis of (1-&gt;4)-alpha-D-glucosidic linkage in 4-alpha-D-[(1-&gt;4)-alpha-D-glucanosyl]n trehalose to yield trehalose and (1-&gt;4)-alpha-D-glucan.</text>
        <dbReference type="EC" id="3.2.1.141"/>
    </reaction>
</comment>
<dbReference type="SMART" id="SM00642">
    <property type="entry name" value="Aamy"/>
    <property type="match status" value="1"/>
</dbReference>
<dbReference type="PANTHER" id="PTHR43651">
    <property type="entry name" value="1,4-ALPHA-GLUCAN-BRANCHING ENZYME"/>
    <property type="match status" value="1"/>
</dbReference>
<dbReference type="CDD" id="cd11325">
    <property type="entry name" value="AmyAc_GTHase"/>
    <property type="match status" value="1"/>
</dbReference>
<dbReference type="InterPro" id="IPR006047">
    <property type="entry name" value="GH13_cat_dom"/>
</dbReference>
<evidence type="ECO:0000256" key="15">
    <source>
        <dbReference type="PIRSR" id="PIRSR006337-1"/>
    </source>
</evidence>
<protein>
    <recommendedName>
        <fullName evidence="5 13">Malto-oligosyltrehalose trehalohydrolase</fullName>
        <shortName evidence="14">MTHase</shortName>
        <ecNumber evidence="4 13">3.2.1.141</ecNumber>
    </recommendedName>
    <alternativeName>
        <fullName evidence="11 14">4-alpha-D-((1-&gt;4)-alpha-D-glucano)trehalose trehalohydrolase</fullName>
    </alternativeName>
    <alternativeName>
        <fullName evidence="10 14">Maltooligosyl trehalose trehalohydrolase</fullName>
    </alternativeName>
</protein>
<evidence type="ECO:0000256" key="8">
    <source>
        <dbReference type="ARBA" id="ARBA00023277"/>
    </source>
</evidence>
<evidence type="ECO:0000256" key="6">
    <source>
        <dbReference type="ARBA" id="ARBA00022490"/>
    </source>
</evidence>
<dbReference type="EC" id="3.2.1.141" evidence="4 13"/>
<evidence type="ECO:0000256" key="16">
    <source>
        <dbReference type="PIRSR" id="PIRSR006337-3"/>
    </source>
</evidence>
<keyword evidence="9 14" id="KW-0326">Glycosidase</keyword>
<evidence type="ECO:0000256" key="14">
    <source>
        <dbReference type="PIRNR" id="PIRNR006337"/>
    </source>
</evidence>
<evidence type="ECO:0000256" key="4">
    <source>
        <dbReference type="ARBA" id="ARBA00012268"/>
    </source>
</evidence>
<dbReference type="SUPFAM" id="SSF81296">
    <property type="entry name" value="E set domains"/>
    <property type="match status" value="1"/>
</dbReference>
<evidence type="ECO:0000313" key="19">
    <source>
        <dbReference type="Proteomes" id="UP000000376"/>
    </source>
</evidence>
<dbReference type="CAZy" id="CBM48">
    <property type="family name" value="Carbohydrate-Binding Module Family 48"/>
</dbReference>
<dbReference type="KEGG" id="ahe:Arch_0800"/>
<dbReference type="UniPathway" id="UPA00299"/>
<dbReference type="NCBIfam" id="TIGR02402">
    <property type="entry name" value="trehalose_TreZ"/>
    <property type="match status" value="1"/>
</dbReference>
<evidence type="ECO:0000256" key="7">
    <source>
        <dbReference type="ARBA" id="ARBA00022801"/>
    </source>
</evidence>
<dbReference type="InterPro" id="IPR044901">
    <property type="entry name" value="Trehalose_TreZ_E-set_sf"/>
</dbReference>
<evidence type="ECO:0000256" key="3">
    <source>
        <dbReference type="ARBA" id="ARBA00008061"/>
    </source>
</evidence>
<dbReference type="GO" id="GO:0033942">
    <property type="term" value="F:4-alpha-D-(1-&gt;4)-alpha-D-glucanotrehalose trehalohydrolase activity"/>
    <property type="evidence" value="ECO:0007669"/>
    <property type="project" value="UniProtKB-EC"/>
</dbReference>
<dbReference type="InterPro" id="IPR012768">
    <property type="entry name" value="Trehalose_TreZ"/>
</dbReference>
<evidence type="ECO:0000256" key="2">
    <source>
        <dbReference type="ARBA" id="ARBA00005199"/>
    </source>
</evidence>